<organism evidence="1 2">
    <name type="scientific">Vigna unguiculata</name>
    <name type="common">Cowpea</name>
    <dbReference type="NCBI Taxonomy" id="3917"/>
    <lineage>
        <taxon>Eukaryota</taxon>
        <taxon>Viridiplantae</taxon>
        <taxon>Streptophyta</taxon>
        <taxon>Embryophyta</taxon>
        <taxon>Tracheophyta</taxon>
        <taxon>Spermatophyta</taxon>
        <taxon>Magnoliopsida</taxon>
        <taxon>eudicotyledons</taxon>
        <taxon>Gunneridae</taxon>
        <taxon>Pentapetalae</taxon>
        <taxon>rosids</taxon>
        <taxon>fabids</taxon>
        <taxon>Fabales</taxon>
        <taxon>Fabaceae</taxon>
        <taxon>Papilionoideae</taxon>
        <taxon>50 kb inversion clade</taxon>
        <taxon>NPAAA clade</taxon>
        <taxon>indigoferoid/millettioid clade</taxon>
        <taxon>Phaseoleae</taxon>
        <taxon>Vigna</taxon>
    </lineage>
</organism>
<gene>
    <name evidence="1" type="ORF">DEO72_LG6g548</name>
</gene>
<proteinExistence type="predicted"/>
<name>A0A4D6M5T5_VIGUN</name>
<evidence type="ECO:0000313" key="2">
    <source>
        <dbReference type="Proteomes" id="UP000501690"/>
    </source>
</evidence>
<dbReference type="EMBL" id="CP039350">
    <property type="protein sequence ID" value="QCD95851.1"/>
    <property type="molecule type" value="Genomic_DNA"/>
</dbReference>
<sequence length="100" mass="11092">MNLPVHGTTSPDPRLHQCVQTTHINCTKLAWARSLSASDQVCLAYAKLPRLSERATGTHCEVSLRQAFLAWARLSFTRKNKVSRLGGETSKAYIPSRLLA</sequence>
<keyword evidence="2" id="KW-1185">Reference proteome</keyword>
<dbReference type="Proteomes" id="UP000501690">
    <property type="component" value="Linkage Group LG6"/>
</dbReference>
<dbReference type="AlphaFoldDB" id="A0A4D6M5T5"/>
<protein>
    <submittedName>
        <fullName evidence="1">Uncharacterized protein</fullName>
    </submittedName>
</protein>
<reference evidence="1 2" key="1">
    <citation type="submission" date="2019-04" db="EMBL/GenBank/DDBJ databases">
        <title>An improved genome assembly and genetic linkage map for asparagus bean, Vigna unguiculata ssp. sesquipedialis.</title>
        <authorList>
            <person name="Xia Q."/>
            <person name="Zhang R."/>
            <person name="Dong Y."/>
        </authorList>
    </citation>
    <scope>NUCLEOTIDE SEQUENCE [LARGE SCALE GENOMIC DNA]</scope>
    <source>
        <tissue evidence="1">Leaf</tissue>
    </source>
</reference>
<accession>A0A4D6M5T5</accession>
<evidence type="ECO:0000313" key="1">
    <source>
        <dbReference type="EMBL" id="QCD95851.1"/>
    </source>
</evidence>